<dbReference type="Pfam" id="PF04097">
    <property type="entry name" value="Nic96"/>
    <property type="match status" value="1"/>
</dbReference>
<evidence type="ECO:0000256" key="4">
    <source>
        <dbReference type="RuleBase" id="RU364035"/>
    </source>
</evidence>
<reference evidence="6" key="1">
    <citation type="journal article" date="2018" name="Mol. Biol. Evol.">
        <title>Broad Genomic Sampling Reveals a Smut Pathogenic Ancestry of the Fungal Clade Ustilaginomycotina.</title>
        <authorList>
            <person name="Kijpornyongpan T."/>
            <person name="Mondo S.J."/>
            <person name="Barry K."/>
            <person name="Sandor L."/>
            <person name="Lee J."/>
            <person name="Lipzen A."/>
            <person name="Pangilinan J."/>
            <person name="LaButti K."/>
            <person name="Hainaut M."/>
            <person name="Henrissat B."/>
            <person name="Grigoriev I.V."/>
            <person name="Spatafora J.W."/>
            <person name="Aime M.C."/>
        </authorList>
    </citation>
    <scope>NUCLEOTIDE SEQUENCE [LARGE SCALE GENOMIC DNA]</scope>
    <source>
        <strain evidence="6">MCA 4198</strain>
    </source>
</reference>
<dbReference type="EMBL" id="KZ819634">
    <property type="protein sequence ID" value="PWN93024.1"/>
    <property type="molecule type" value="Genomic_DNA"/>
</dbReference>
<dbReference type="Proteomes" id="UP000245768">
    <property type="component" value="Unassembled WGS sequence"/>
</dbReference>
<keyword evidence="3 4" id="KW-0539">Nucleus</keyword>
<keyword evidence="4" id="KW-0813">Transport</keyword>
<keyword evidence="4" id="KW-0472">Membrane</keyword>
<dbReference type="RefSeq" id="XP_025380222.1">
    <property type="nucleotide sequence ID" value="XM_025520349.1"/>
</dbReference>
<keyword evidence="4" id="KW-0906">Nuclear pore complex</keyword>
<keyword evidence="4" id="KW-0653">Protein transport</keyword>
<evidence type="ECO:0000256" key="1">
    <source>
        <dbReference type="ARBA" id="ARBA00004259"/>
    </source>
</evidence>
<name>A0A316YW72_9BASI</name>
<dbReference type="InParanoid" id="A0A316YW72"/>
<organism evidence="6 7">
    <name type="scientific">Acaromyces ingoldii</name>
    <dbReference type="NCBI Taxonomy" id="215250"/>
    <lineage>
        <taxon>Eukaryota</taxon>
        <taxon>Fungi</taxon>
        <taxon>Dikarya</taxon>
        <taxon>Basidiomycota</taxon>
        <taxon>Ustilaginomycotina</taxon>
        <taxon>Exobasidiomycetes</taxon>
        <taxon>Exobasidiales</taxon>
        <taxon>Cryptobasidiaceae</taxon>
        <taxon>Acaromyces</taxon>
    </lineage>
</organism>
<comment type="similarity">
    <text evidence="2 4">Belongs to the nucleoporin interacting component (NIC) family.</text>
</comment>
<keyword evidence="4" id="KW-0811">Translocation</keyword>
<accession>A0A316YW72</accession>
<evidence type="ECO:0000256" key="3">
    <source>
        <dbReference type="ARBA" id="ARBA00023242"/>
    </source>
</evidence>
<evidence type="ECO:0000313" key="6">
    <source>
        <dbReference type="EMBL" id="PWN93024.1"/>
    </source>
</evidence>
<evidence type="ECO:0000256" key="2">
    <source>
        <dbReference type="ARBA" id="ARBA00010186"/>
    </source>
</evidence>
<protein>
    <recommendedName>
        <fullName evidence="4">Nuclear pore protein</fullName>
    </recommendedName>
</protein>
<dbReference type="GO" id="GO:0006606">
    <property type="term" value="P:protein import into nucleus"/>
    <property type="evidence" value="ECO:0007669"/>
    <property type="project" value="TreeGrafter"/>
</dbReference>
<dbReference type="AlphaFoldDB" id="A0A316YW72"/>
<evidence type="ECO:0000256" key="5">
    <source>
        <dbReference type="SAM" id="MobiDB-lite"/>
    </source>
</evidence>
<gene>
    <name evidence="6" type="ORF">FA10DRAFT_263738</name>
</gene>
<keyword evidence="4" id="KW-0509">mRNA transport</keyword>
<dbReference type="PANTHER" id="PTHR11225:SF4">
    <property type="entry name" value="NUCLEAR PORE COMPLEX PROTEIN NUP93"/>
    <property type="match status" value="1"/>
</dbReference>
<dbReference type="GO" id="GO:0005643">
    <property type="term" value="C:nuclear pore"/>
    <property type="evidence" value="ECO:0007669"/>
    <property type="project" value="UniProtKB-SubCell"/>
</dbReference>
<evidence type="ECO:0000313" key="7">
    <source>
        <dbReference type="Proteomes" id="UP000245768"/>
    </source>
</evidence>
<dbReference type="GO" id="GO:0017056">
    <property type="term" value="F:structural constituent of nuclear pore"/>
    <property type="evidence" value="ECO:0007669"/>
    <property type="project" value="InterPro"/>
</dbReference>
<sequence>MASGGPSSSSLADLLQQSRKLTTHLSGSRSDLPSIQLGLDQIESQSRKLALARSQAASAAAAGNDAKAHYFLANAGIDAGNLAETINQANIAEAFEPLQPIYDTDVDSYLRHTREQVILAVIEEGRRETLNDFRRNLRRSEARDWERQKLRVFEELGQHSSSSRRGGGDESLLRSSRGYTPSRADYASSVNVPGPNTALHSRLSRYHAVVERLNSYRLDSTPFALANAFADSVKTGAVTPEAANGSGPGAASDLLEAWVALGHVVGESDVDNGEFKGRAIRERQYASAYLGAGDGSVAWLGAEGKDLRKGIVAGSLKFLQRHFSNHIDAKIATNPVKAQLGGAPSVLDRIVAFQRVSFTDREGRWPQDLEQIRTSSGLVPAWSTIFYLLLTGNTQAALSFVIDNDEALRKLDGGSGSGGFASYFKAWLDSSDRRLPKMLRDRFLAEYNARFRGTSMLASSFSGADGGALDGFKQALYKLIGRIDVNKNFPAAVTKDTETWLWCQLSMIREGTEEQGPGSELGGGADSLRDRFTLHDLGTKVAKYGEAHFDPKGLRPLHYFLMLILVGQFERAVGFLYSRGQHQVDAVNFAVALTYYSLLRVPPLSKTSHVDYLTSMLDPTTGAELMMIDFSKLIQRYIRLFSRADAKRALQYVYLICLNADCAPPVGEEQTRKCHELVRALVIESRQYFELLGDVRNDGVKTPGLIEKSLGIIKLSDSREFLTNIVGAAASQSEAESRTRDAILLYNIAEDYDRVIDVVNRELGACLVEPSTPSSSANAGTAAADANASSLTSVIDTVQLARSILESYERQNHILRSISPKKLQTCKVLLKLKECFALAEQGELEKALNSIESLDLIPLRGDVVSITRKAESFKDVDESISRNFSDVLLLTMNLLSKLHALVKESPFGESGKQARLVEIRNKARALMLFAGMLRLRIEQSTFSQLTRLDVYLH</sequence>
<proteinExistence type="inferred from homology"/>
<dbReference type="PANTHER" id="PTHR11225">
    <property type="entry name" value="NUCLEAR PORE COMPLEX PROTEIN NUP93 NUCLEOPORIN NUP93 DEAD EYE PROTEIN"/>
    <property type="match status" value="1"/>
</dbReference>
<comment type="subcellular location">
    <subcellularLocation>
        <location evidence="1">Nucleus envelope</location>
    </subcellularLocation>
    <subcellularLocation>
        <location evidence="4">Nucleus</location>
        <location evidence="4">Nuclear pore complex</location>
    </subcellularLocation>
</comment>
<feature type="region of interest" description="Disordered" evidence="5">
    <location>
        <begin position="157"/>
        <end position="178"/>
    </location>
</feature>
<dbReference type="GeneID" id="37042265"/>
<dbReference type="OrthoDB" id="1918363at2759"/>
<dbReference type="InterPro" id="IPR007231">
    <property type="entry name" value="Nucleoporin_int_Nup93/Nic96"/>
</dbReference>
<dbReference type="STRING" id="215250.A0A316YW72"/>
<keyword evidence="7" id="KW-1185">Reference proteome</keyword>
<dbReference type="FunCoup" id="A0A316YW72">
    <property type="interactions" value="901"/>
</dbReference>
<dbReference type="GO" id="GO:0016973">
    <property type="term" value="P:poly(A)+ mRNA export from nucleus"/>
    <property type="evidence" value="ECO:0007669"/>
    <property type="project" value="TreeGrafter"/>
</dbReference>